<feature type="region of interest" description="Disordered" evidence="1">
    <location>
        <begin position="330"/>
        <end position="376"/>
    </location>
</feature>
<sequence>MTKVADEFESWLLPQFLIDDDDVFSEWRGSEKINGGRNGVTASFGMGLNQKFGGGFGEFGPCGSPEMETDDDDYVAELSRIWSNSSLRVSSTAYESKMGWGLSGSPESTLSGGLGGGECRCIRCSSRKSPTSLSQVTSPTGMNGIETAWELLCAAAGEIARLRMAEEVTGFHLKSINGGRIVPIPRKPTPVSVPQKNSAGLSYQNQVKALQFQLLREQQMSEKKFQLTQTQGKLLNNGGRKPNISTGVSGWPSFEQTRRQQQEAGSGMRTVFPGNPVSKTSRAGTGVFLPRRTGVSAPGSKKPATAASSTVLLEDRVVQTRNLEAMNSPAQPKYEAEGARYRSGRMMSQQGSSNVKQFPVKMKQSQEIQLPQEWTY</sequence>
<dbReference type="Proteomes" id="UP001161247">
    <property type="component" value="Chromosome 3"/>
</dbReference>
<evidence type="ECO:0000313" key="3">
    <source>
        <dbReference type="Proteomes" id="UP001161247"/>
    </source>
</evidence>
<dbReference type="AlphaFoldDB" id="A0AAV1CUY8"/>
<proteinExistence type="predicted"/>
<reference evidence="2" key="1">
    <citation type="submission" date="2023-03" db="EMBL/GenBank/DDBJ databases">
        <authorList>
            <person name="Julca I."/>
        </authorList>
    </citation>
    <scope>NUCLEOTIDE SEQUENCE</scope>
</reference>
<evidence type="ECO:0000313" key="2">
    <source>
        <dbReference type="EMBL" id="CAI9098338.1"/>
    </source>
</evidence>
<dbReference type="PANTHER" id="PTHR33356:SF5">
    <property type="entry name" value="TIP41-LIKE PROTEIN"/>
    <property type="match status" value="1"/>
</dbReference>
<organism evidence="2 3">
    <name type="scientific">Oldenlandia corymbosa var. corymbosa</name>
    <dbReference type="NCBI Taxonomy" id="529605"/>
    <lineage>
        <taxon>Eukaryota</taxon>
        <taxon>Viridiplantae</taxon>
        <taxon>Streptophyta</taxon>
        <taxon>Embryophyta</taxon>
        <taxon>Tracheophyta</taxon>
        <taxon>Spermatophyta</taxon>
        <taxon>Magnoliopsida</taxon>
        <taxon>eudicotyledons</taxon>
        <taxon>Gunneridae</taxon>
        <taxon>Pentapetalae</taxon>
        <taxon>asterids</taxon>
        <taxon>lamiids</taxon>
        <taxon>Gentianales</taxon>
        <taxon>Rubiaceae</taxon>
        <taxon>Rubioideae</taxon>
        <taxon>Spermacoceae</taxon>
        <taxon>Hedyotis-Oldenlandia complex</taxon>
        <taxon>Oldenlandia</taxon>
    </lineage>
</organism>
<feature type="compositionally biased region" description="Polar residues" evidence="1">
    <location>
        <begin position="346"/>
        <end position="356"/>
    </location>
</feature>
<evidence type="ECO:0000256" key="1">
    <source>
        <dbReference type="SAM" id="MobiDB-lite"/>
    </source>
</evidence>
<protein>
    <submittedName>
        <fullName evidence="2">OLC1v1034965C1</fullName>
    </submittedName>
</protein>
<accession>A0AAV1CUY8</accession>
<dbReference type="EMBL" id="OX459120">
    <property type="protein sequence ID" value="CAI9098338.1"/>
    <property type="molecule type" value="Genomic_DNA"/>
</dbReference>
<gene>
    <name evidence="2" type="ORF">OLC1_LOCUS8571</name>
</gene>
<name>A0AAV1CUY8_OLDCO</name>
<feature type="region of interest" description="Disordered" evidence="1">
    <location>
        <begin position="264"/>
        <end position="284"/>
    </location>
</feature>
<feature type="region of interest" description="Disordered" evidence="1">
    <location>
        <begin position="289"/>
        <end position="308"/>
    </location>
</feature>
<keyword evidence="3" id="KW-1185">Reference proteome</keyword>
<dbReference type="PANTHER" id="PTHR33356">
    <property type="entry name" value="TIP41-LIKE PROTEIN"/>
    <property type="match status" value="1"/>
</dbReference>
<feature type="compositionally biased region" description="Polar residues" evidence="1">
    <location>
        <begin position="363"/>
        <end position="376"/>
    </location>
</feature>